<gene>
    <name evidence="4" type="ORF">BJL90_19820</name>
</gene>
<evidence type="ECO:0000256" key="1">
    <source>
        <dbReference type="ARBA" id="ARBA00022969"/>
    </source>
</evidence>
<protein>
    <submittedName>
        <fullName evidence="4">Spore coat protein</fullName>
    </submittedName>
</protein>
<dbReference type="InterPro" id="IPR012851">
    <property type="entry name" value="Spore_coat_CotF-like"/>
</dbReference>
<dbReference type="EMBL" id="CP017603">
    <property type="protein sequence ID" value="AOY78473.1"/>
    <property type="molecule type" value="Genomic_DNA"/>
</dbReference>
<evidence type="ECO:0000256" key="3">
    <source>
        <dbReference type="ARBA" id="ARBA00024344"/>
    </source>
</evidence>
<evidence type="ECO:0000256" key="2">
    <source>
        <dbReference type="ARBA" id="ARBA00024325"/>
    </source>
</evidence>
<evidence type="ECO:0000313" key="5">
    <source>
        <dbReference type="Proteomes" id="UP000177894"/>
    </source>
</evidence>
<dbReference type="Proteomes" id="UP000177894">
    <property type="component" value="Chromosome"/>
</dbReference>
<proteinExistence type="inferred from homology"/>
<keyword evidence="1" id="KW-0749">Sporulation</keyword>
<evidence type="ECO:0000313" key="4">
    <source>
        <dbReference type="EMBL" id="AOY78473.1"/>
    </source>
</evidence>
<accession>A0ABM6F016</accession>
<dbReference type="InterPro" id="IPR012347">
    <property type="entry name" value="Ferritin-like"/>
</dbReference>
<name>A0ABM6F016_9CLOT</name>
<dbReference type="PANTHER" id="PTHR39183:SF1">
    <property type="entry name" value="SPORE COAT PROTEIN F-LIKE PROTEIN YHCQ"/>
    <property type="match status" value="1"/>
</dbReference>
<reference evidence="4 5" key="1">
    <citation type="submission" date="2016-10" db="EMBL/GenBank/DDBJ databases">
        <title>Complete Genome Sequence of Acetogen Clostridium formicoaceticum ATCC 27076.</title>
        <authorList>
            <person name="Bao T."/>
            <person name="Cheng C."/>
            <person name="Zhao J."/>
            <person name="Yang S.-T."/>
            <person name="Wang J."/>
            <person name="Wang M."/>
        </authorList>
    </citation>
    <scope>NUCLEOTIDE SEQUENCE [LARGE SCALE GENOMIC DNA]</scope>
    <source>
        <strain evidence="4 5">ATCC 27076</strain>
    </source>
</reference>
<comment type="subcellular location">
    <subcellularLocation>
        <location evidence="2">Spore coat</location>
    </subcellularLocation>
</comment>
<keyword evidence="5" id="KW-1185">Reference proteome</keyword>
<dbReference type="Gene3D" id="1.20.1260.10">
    <property type="match status" value="1"/>
</dbReference>
<sequence>MNNDYLEVENADGMPGLVDSTIALEFLLSIKSSIRNAAIALTEIENLEARTAVRNLLNDSINLHAEVSEAMIKKGWLHPYDVNEQFKLDKISAQTALKIASLDLFPKDTSRLGTFATPNY</sequence>
<keyword evidence="4" id="KW-0167">Capsid protein</keyword>
<keyword evidence="4" id="KW-0946">Virion</keyword>
<dbReference type="PANTHER" id="PTHR39183">
    <property type="entry name" value="SPORE COAT PROTEIN F-LIKE PROTEIN YHCQ"/>
    <property type="match status" value="1"/>
</dbReference>
<comment type="similarity">
    <text evidence="3">Belongs to the CotF family.</text>
</comment>
<dbReference type="Pfam" id="PF07875">
    <property type="entry name" value="Coat_F"/>
    <property type="match status" value="1"/>
</dbReference>
<organism evidence="4 5">
    <name type="scientific">Clostridium formicaceticum</name>
    <dbReference type="NCBI Taxonomy" id="1497"/>
    <lineage>
        <taxon>Bacteria</taxon>
        <taxon>Bacillati</taxon>
        <taxon>Bacillota</taxon>
        <taxon>Clostridia</taxon>
        <taxon>Eubacteriales</taxon>
        <taxon>Clostridiaceae</taxon>
        <taxon>Clostridium</taxon>
    </lineage>
</organism>